<evidence type="ECO:0000259" key="1">
    <source>
        <dbReference type="Pfam" id="PF13460"/>
    </source>
</evidence>
<dbReference type="Pfam" id="PF13460">
    <property type="entry name" value="NAD_binding_10"/>
    <property type="match status" value="1"/>
</dbReference>
<evidence type="ECO:0000313" key="3">
    <source>
        <dbReference type="Proteomes" id="UP001597182"/>
    </source>
</evidence>
<dbReference type="SUPFAM" id="SSF51735">
    <property type="entry name" value="NAD(P)-binding Rossmann-fold domains"/>
    <property type="match status" value="1"/>
</dbReference>
<organism evidence="2 3">
    <name type="scientific">Pseudonocardia benzenivorans</name>
    <dbReference type="NCBI Taxonomy" id="228005"/>
    <lineage>
        <taxon>Bacteria</taxon>
        <taxon>Bacillati</taxon>
        <taxon>Actinomycetota</taxon>
        <taxon>Actinomycetes</taxon>
        <taxon>Pseudonocardiales</taxon>
        <taxon>Pseudonocardiaceae</taxon>
        <taxon>Pseudonocardia</taxon>
    </lineage>
</organism>
<dbReference type="EMBL" id="JBHTMB010000127">
    <property type="protein sequence ID" value="MFD1234395.1"/>
    <property type="molecule type" value="Genomic_DNA"/>
</dbReference>
<feature type="domain" description="NAD(P)-binding" evidence="1">
    <location>
        <begin position="7"/>
        <end position="173"/>
    </location>
</feature>
<protein>
    <submittedName>
        <fullName evidence="2">SDR family oxidoreductase</fullName>
    </submittedName>
</protein>
<name>A0ABW3VJ80_9PSEU</name>
<gene>
    <name evidence="2" type="ORF">ACFQ34_13985</name>
</gene>
<dbReference type="RefSeq" id="WP_346092113.1">
    <property type="nucleotide sequence ID" value="NZ_BAABKS010000051.1"/>
</dbReference>
<comment type="caution">
    <text evidence="2">The sequence shown here is derived from an EMBL/GenBank/DDBJ whole genome shotgun (WGS) entry which is preliminary data.</text>
</comment>
<sequence>MDLLVTGGTGTLGRALVERLRAEGLAPRVLSRTAGPGRVVGDLRTGAGIDDAVRGADVVVHCATAPKGDADTTRTLVDAATRAGRPHLVYVSIVGIEDVPLPYYKAKLAAERVITGSALPWTILRATQFHDLLATIFAAGSRTGVLPVLAHTPFQPIAVDDVAARLAELATAPPAGRATDLGGPQVREMADLARAWLTATGTRRRVVGLRLPGGIGRGFRSGAHTTPEHADGVGTFEEFLRAQGRPRTHSTE</sequence>
<dbReference type="Gene3D" id="3.40.50.720">
    <property type="entry name" value="NAD(P)-binding Rossmann-like Domain"/>
    <property type="match status" value="1"/>
</dbReference>
<dbReference type="InterPro" id="IPR051207">
    <property type="entry name" value="ComplexI_NDUFA9_subunit"/>
</dbReference>
<evidence type="ECO:0000313" key="2">
    <source>
        <dbReference type="EMBL" id="MFD1234395.1"/>
    </source>
</evidence>
<dbReference type="PANTHER" id="PTHR12126:SF11">
    <property type="entry name" value="NADH DEHYDROGENASE [UBIQUINONE] 1 ALPHA SUBCOMPLEX SUBUNIT 9, MITOCHONDRIAL"/>
    <property type="match status" value="1"/>
</dbReference>
<dbReference type="PANTHER" id="PTHR12126">
    <property type="entry name" value="NADH-UBIQUINONE OXIDOREDUCTASE 39 KDA SUBUNIT-RELATED"/>
    <property type="match status" value="1"/>
</dbReference>
<keyword evidence="3" id="KW-1185">Reference proteome</keyword>
<reference evidence="3" key="1">
    <citation type="journal article" date="2019" name="Int. J. Syst. Evol. Microbiol.">
        <title>The Global Catalogue of Microorganisms (GCM) 10K type strain sequencing project: providing services to taxonomists for standard genome sequencing and annotation.</title>
        <authorList>
            <consortium name="The Broad Institute Genomics Platform"/>
            <consortium name="The Broad Institute Genome Sequencing Center for Infectious Disease"/>
            <person name="Wu L."/>
            <person name="Ma J."/>
        </authorList>
    </citation>
    <scope>NUCLEOTIDE SEQUENCE [LARGE SCALE GENOMIC DNA]</scope>
    <source>
        <strain evidence="3">CCUG 49018</strain>
    </source>
</reference>
<dbReference type="Proteomes" id="UP001597182">
    <property type="component" value="Unassembled WGS sequence"/>
</dbReference>
<dbReference type="InterPro" id="IPR016040">
    <property type="entry name" value="NAD(P)-bd_dom"/>
</dbReference>
<dbReference type="InterPro" id="IPR036291">
    <property type="entry name" value="NAD(P)-bd_dom_sf"/>
</dbReference>
<proteinExistence type="predicted"/>
<accession>A0ABW3VJ80</accession>